<evidence type="ECO:0000313" key="1">
    <source>
        <dbReference type="EMBL" id="KAF1965139.1"/>
    </source>
</evidence>
<dbReference type="Proteomes" id="UP000800036">
    <property type="component" value="Unassembled WGS sequence"/>
</dbReference>
<proteinExistence type="predicted"/>
<name>A0A6A5UMJ5_9PLEO</name>
<dbReference type="EMBL" id="ML976768">
    <property type="protein sequence ID" value="KAF1965139.1"/>
    <property type="molecule type" value="Genomic_DNA"/>
</dbReference>
<keyword evidence="2" id="KW-1185">Reference proteome</keyword>
<gene>
    <name evidence="1" type="ORF">BU23DRAFT_575111</name>
</gene>
<reference evidence="1" key="1">
    <citation type="journal article" date="2020" name="Stud. Mycol.">
        <title>101 Dothideomycetes genomes: a test case for predicting lifestyles and emergence of pathogens.</title>
        <authorList>
            <person name="Haridas S."/>
            <person name="Albert R."/>
            <person name="Binder M."/>
            <person name="Bloem J."/>
            <person name="Labutti K."/>
            <person name="Salamov A."/>
            <person name="Andreopoulos B."/>
            <person name="Baker S."/>
            <person name="Barry K."/>
            <person name="Bills G."/>
            <person name="Bluhm B."/>
            <person name="Cannon C."/>
            <person name="Castanera R."/>
            <person name="Culley D."/>
            <person name="Daum C."/>
            <person name="Ezra D."/>
            <person name="Gonzalez J."/>
            <person name="Henrissat B."/>
            <person name="Kuo A."/>
            <person name="Liang C."/>
            <person name="Lipzen A."/>
            <person name="Lutzoni F."/>
            <person name="Magnuson J."/>
            <person name="Mondo S."/>
            <person name="Nolan M."/>
            <person name="Ohm R."/>
            <person name="Pangilinan J."/>
            <person name="Park H.-J."/>
            <person name="Ramirez L."/>
            <person name="Alfaro M."/>
            <person name="Sun H."/>
            <person name="Tritt A."/>
            <person name="Yoshinaga Y."/>
            <person name="Zwiers L.-H."/>
            <person name="Turgeon B."/>
            <person name="Goodwin S."/>
            <person name="Spatafora J."/>
            <person name="Crous P."/>
            <person name="Grigoriev I."/>
        </authorList>
    </citation>
    <scope>NUCLEOTIDE SEQUENCE</scope>
    <source>
        <strain evidence="1">CBS 107.79</strain>
    </source>
</reference>
<dbReference type="AlphaFoldDB" id="A0A6A5UMJ5"/>
<protein>
    <submittedName>
        <fullName evidence="1">Uncharacterized protein</fullName>
    </submittedName>
</protein>
<sequence>MYRAHSAFVPFDMGREGEIIPSEHFGQRNGNSTSSIYNMGPQIRSLHGVSGIAPWLLPQRAKYLFSNAPKTGLALVASAQLKRLEIDRCHICYDPFDTTTHAPVVLLSSTPALQKPHLRPPLHRNLALHIEHLPPMPHRTHPRRPTRSASLIQPLFPGGAASAARAVVASHPREEIHLQPHDITVFGVKFILEWCWHFVCETYVRPSIYVLDDTGDIARNEDGKATLREPRDIASVYDIAEDFVGPGLVEDNIEFWMGAMMIAWQMVGVWTMIVEDDEKLRRRDWSLGQGEDGVGG</sequence>
<accession>A0A6A5UMJ5</accession>
<evidence type="ECO:0000313" key="2">
    <source>
        <dbReference type="Proteomes" id="UP000800036"/>
    </source>
</evidence>
<organism evidence="1 2">
    <name type="scientific">Bimuria novae-zelandiae CBS 107.79</name>
    <dbReference type="NCBI Taxonomy" id="1447943"/>
    <lineage>
        <taxon>Eukaryota</taxon>
        <taxon>Fungi</taxon>
        <taxon>Dikarya</taxon>
        <taxon>Ascomycota</taxon>
        <taxon>Pezizomycotina</taxon>
        <taxon>Dothideomycetes</taxon>
        <taxon>Pleosporomycetidae</taxon>
        <taxon>Pleosporales</taxon>
        <taxon>Massarineae</taxon>
        <taxon>Didymosphaeriaceae</taxon>
        <taxon>Bimuria</taxon>
    </lineage>
</organism>